<keyword evidence="3" id="KW-0325">Glycoprotein</keyword>
<evidence type="ECO:0000313" key="6">
    <source>
        <dbReference type="EMBL" id="EWM20196.1"/>
    </source>
</evidence>
<evidence type="ECO:0000256" key="1">
    <source>
        <dbReference type="ARBA" id="ARBA00022676"/>
    </source>
</evidence>
<evidence type="ECO:0000256" key="3">
    <source>
        <dbReference type="ARBA" id="ARBA00023180"/>
    </source>
</evidence>
<keyword evidence="4" id="KW-1133">Transmembrane helix</keyword>
<dbReference type="InterPro" id="IPR007657">
    <property type="entry name" value="Glycosyltransferase_61"/>
</dbReference>
<dbReference type="GO" id="GO:0016757">
    <property type="term" value="F:glycosyltransferase activity"/>
    <property type="evidence" value="ECO:0007669"/>
    <property type="project" value="UniProtKB-KW"/>
</dbReference>
<keyword evidence="7" id="KW-1185">Reference proteome</keyword>
<dbReference type="OrthoDB" id="1892506at2759"/>
<dbReference type="AlphaFoldDB" id="W7TIS7"/>
<accession>W7TIS7</accession>
<sequence length="459" mass="51852">MPDDFINKYVRPLHPGLHMRRPGKRDRLIMAIVLLLVMYYVLEARQKTIFDGMARTFDAKFDVVRKGATFRDNSCTSNQGDVPIFRTEAELMVNRPRHFHRMMDFDYALEEEVFDRALGGVVELHDAYVLSPHQIAFNCDTIYIPRGCKAGAISNDQILSQITPLMSREGKRDTIGESRTALQVQELDTAVIIAQFWGGAYYHALIEDFPRLAFVLGILQSNPQATILSYPQSLMRPTSRIQIWNKLLGLGDDRKWVPFEENTVYSVKKLFIPTATRCGRGQPKALRLIRDRIFDKVPSVLGKTLEQFWAKYPQIRDAEKMLIVVQKRSSRSLLNHDKLVEALASEFADRCTVVEFLGSESMEEAIVMHHQAKVIVGPHGAGLSNSLFARVDAALVEIHPKVGNFNGTGVNRCHQWTAKSLGLETRMLVQSSGQEFGCSFFVDVQSVVGTVHELLDGLL</sequence>
<comment type="caution">
    <text evidence="6">The sequence shown here is derived from an EMBL/GenBank/DDBJ whole genome shotgun (WGS) entry which is preliminary data.</text>
</comment>
<keyword evidence="4" id="KW-0472">Membrane</keyword>
<proteinExistence type="predicted"/>
<evidence type="ECO:0000256" key="4">
    <source>
        <dbReference type="SAM" id="Phobius"/>
    </source>
</evidence>
<evidence type="ECO:0000259" key="5">
    <source>
        <dbReference type="Pfam" id="PF04577"/>
    </source>
</evidence>
<keyword evidence="4" id="KW-0812">Transmembrane</keyword>
<keyword evidence="1" id="KW-0328">Glycosyltransferase</keyword>
<dbReference type="PANTHER" id="PTHR20961">
    <property type="entry name" value="GLYCOSYLTRANSFERASE"/>
    <property type="match status" value="1"/>
</dbReference>
<reference evidence="6 7" key="1">
    <citation type="journal article" date="2014" name="Mol. Plant">
        <title>Chromosome Scale Genome Assembly and Transcriptome Profiling of Nannochloropsis gaditana in Nitrogen Depletion.</title>
        <authorList>
            <person name="Corteggiani Carpinelli E."/>
            <person name="Telatin A."/>
            <person name="Vitulo N."/>
            <person name="Forcato C."/>
            <person name="D'Angelo M."/>
            <person name="Schiavon R."/>
            <person name="Vezzi A."/>
            <person name="Giacometti G.M."/>
            <person name="Morosinotto T."/>
            <person name="Valle G."/>
        </authorList>
    </citation>
    <scope>NUCLEOTIDE SEQUENCE [LARGE SCALE GENOMIC DNA]</scope>
    <source>
        <strain evidence="6 7">B-31</strain>
    </source>
</reference>
<dbReference type="Pfam" id="PF04577">
    <property type="entry name" value="Glyco_transf_61"/>
    <property type="match status" value="1"/>
</dbReference>
<evidence type="ECO:0000256" key="2">
    <source>
        <dbReference type="ARBA" id="ARBA00022679"/>
    </source>
</evidence>
<gene>
    <name evidence="6" type="ORF">Naga_101035g4</name>
</gene>
<dbReference type="Proteomes" id="UP000019335">
    <property type="component" value="Unassembled WGS sequence"/>
</dbReference>
<name>W7TIS7_9STRA</name>
<feature type="transmembrane region" description="Helical" evidence="4">
    <location>
        <begin position="27"/>
        <end position="42"/>
    </location>
</feature>
<dbReference type="EMBL" id="AZIL01003274">
    <property type="protein sequence ID" value="EWM20196.1"/>
    <property type="molecule type" value="Genomic_DNA"/>
</dbReference>
<dbReference type="InterPro" id="IPR049625">
    <property type="entry name" value="Glyco_transf_61_cat"/>
</dbReference>
<evidence type="ECO:0000313" key="7">
    <source>
        <dbReference type="Proteomes" id="UP000019335"/>
    </source>
</evidence>
<protein>
    <submittedName>
        <fullName evidence="6">Glycosyltransferase AER61, uncharacterized</fullName>
    </submittedName>
</protein>
<organism evidence="6 7">
    <name type="scientific">Nannochloropsis gaditana</name>
    <dbReference type="NCBI Taxonomy" id="72520"/>
    <lineage>
        <taxon>Eukaryota</taxon>
        <taxon>Sar</taxon>
        <taxon>Stramenopiles</taxon>
        <taxon>Ochrophyta</taxon>
        <taxon>Eustigmatophyceae</taxon>
        <taxon>Eustigmatales</taxon>
        <taxon>Monodopsidaceae</taxon>
        <taxon>Nannochloropsis</taxon>
    </lineage>
</organism>
<keyword evidence="2 6" id="KW-0808">Transferase</keyword>
<feature type="domain" description="Glycosyltransferase 61 catalytic" evidence="5">
    <location>
        <begin position="201"/>
        <end position="395"/>
    </location>
</feature>